<comment type="caution">
    <text evidence="2">The sequence shown here is derived from an EMBL/GenBank/DDBJ whole genome shotgun (WGS) entry which is preliminary data.</text>
</comment>
<dbReference type="EMBL" id="JAGIOF010000001">
    <property type="protein sequence ID" value="MBP2387751.1"/>
    <property type="molecule type" value="Genomic_DNA"/>
</dbReference>
<gene>
    <name evidence="2" type="ORF">JOF47_003262</name>
</gene>
<dbReference type="Pfam" id="PF01872">
    <property type="entry name" value="RibD_C"/>
    <property type="match status" value="1"/>
</dbReference>
<protein>
    <submittedName>
        <fullName evidence="2">Dihydrofolate reductase</fullName>
    </submittedName>
</protein>
<dbReference type="Proteomes" id="UP001296993">
    <property type="component" value="Unassembled WGS sequence"/>
</dbReference>
<evidence type="ECO:0000313" key="2">
    <source>
        <dbReference type="EMBL" id="MBP2387751.1"/>
    </source>
</evidence>
<proteinExistence type="predicted"/>
<feature type="domain" description="Bacterial bifunctional deaminase-reductase C-terminal" evidence="1">
    <location>
        <begin position="9"/>
        <end position="192"/>
    </location>
</feature>
<dbReference type="RefSeq" id="WP_245356399.1">
    <property type="nucleotide sequence ID" value="NZ_BAAAJY010000001.1"/>
</dbReference>
<dbReference type="Gene3D" id="3.40.430.10">
    <property type="entry name" value="Dihydrofolate Reductase, subunit A"/>
    <property type="match status" value="1"/>
</dbReference>
<dbReference type="InterPro" id="IPR050765">
    <property type="entry name" value="Riboflavin_Biosynth_HTPR"/>
</dbReference>
<dbReference type="InterPro" id="IPR024072">
    <property type="entry name" value="DHFR-like_dom_sf"/>
</dbReference>
<organism evidence="2 3">
    <name type="scientific">Paeniglutamicibacter kerguelensis</name>
    <dbReference type="NCBI Taxonomy" id="254788"/>
    <lineage>
        <taxon>Bacteria</taxon>
        <taxon>Bacillati</taxon>
        <taxon>Actinomycetota</taxon>
        <taxon>Actinomycetes</taxon>
        <taxon>Micrococcales</taxon>
        <taxon>Micrococcaceae</taxon>
        <taxon>Paeniglutamicibacter</taxon>
    </lineage>
</organism>
<evidence type="ECO:0000259" key="1">
    <source>
        <dbReference type="Pfam" id="PF01872"/>
    </source>
</evidence>
<dbReference type="SUPFAM" id="SSF53597">
    <property type="entry name" value="Dihydrofolate reductase-like"/>
    <property type="match status" value="1"/>
</dbReference>
<keyword evidence="3" id="KW-1185">Reference proteome</keyword>
<accession>A0ABS4XHC6</accession>
<name>A0ABS4XHC6_9MICC</name>
<dbReference type="PANTHER" id="PTHR38011">
    <property type="entry name" value="DIHYDROFOLATE REDUCTASE FAMILY PROTEIN (AFU_ORTHOLOGUE AFUA_8G06820)"/>
    <property type="match status" value="1"/>
</dbReference>
<sequence length="203" mass="22197">MRKLPVLRKLTVLNNLTLDGVMQGPGRPDEDTRNRFGHGGWAQAYADAVLGEYLGRGMGTAHELVLGRRTWEDFASFWPTQENNPFTDLLNTLTKHVASRTLHEPLAWANSRLLPGDAVDAVAALRAQPGPDLLCMGSGNLLRSLMAAGLVDEYTLLIHPLVLGTGRKFFADGLPRAELKLVEAITTTTGVIIAVYRPEDRAD</sequence>
<reference evidence="2 3" key="1">
    <citation type="submission" date="2021-03" db="EMBL/GenBank/DDBJ databases">
        <title>Sequencing the genomes of 1000 actinobacteria strains.</title>
        <authorList>
            <person name="Klenk H.-P."/>
        </authorList>
    </citation>
    <scope>NUCLEOTIDE SEQUENCE [LARGE SCALE GENOMIC DNA]</scope>
    <source>
        <strain evidence="2 3">DSM 15797</strain>
    </source>
</reference>
<dbReference type="PANTHER" id="PTHR38011:SF2">
    <property type="entry name" value="BIFUNCTIONAL DEAMINASE-REDUCTASE DOMAIN PROTEIN"/>
    <property type="match status" value="1"/>
</dbReference>
<evidence type="ECO:0000313" key="3">
    <source>
        <dbReference type="Proteomes" id="UP001296993"/>
    </source>
</evidence>
<dbReference type="InterPro" id="IPR002734">
    <property type="entry name" value="RibDG_C"/>
</dbReference>